<gene>
    <name evidence="6" type="ORF">MELIAE_LOCUS11017</name>
</gene>
<name>A0A9P0FLC5_BRAAE</name>
<dbReference type="GO" id="GO:0015020">
    <property type="term" value="F:glucuronosyltransferase activity"/>
    <property type="evidence" value="ECO:0007669"/>
    <property type="project" value="UniProtKB-EC"/>
</dbReference>
<evidence type="ECO:0000313" key="6">
    <source>
        <dbReference type="EMBL" id="CAH0561508.1"/>
    </source>
</evidence>
<dbReference type="Gene3D" id="3.40.50.2000">
    <property type="entry name" value="Glycogen Phosphorylase B"/>
    <property type="match status" value="1"/>
</dbReference>
<feature type="transmembrane region" description="Helical" evidence="5">
    <location>
        <begin position="473"/>
        <end position="504"/>
    </location>
</feature>
<feature type="signal peptide" evidence="5">
    <location>
        <begin position="1"/>
        <end position="18"/>
    </location>
</feature>
<evidence type="ECO:0000256" key="4">
    <source>
        <dbReference type="RuleBase" id="RU003718"/>
    </source>
</evidence>
<dbReference type="OrthoDB" id="5835829at2759"/>
<keyword evidence="2 4" id="KW-0328">Glycosyltransferase</keyword>
<keyword evidence="3 4" id="KW-0808">Transferase</keyword>
<dbReference type="CDD" id="cd03784">
    <property type="entry name" value="GT1_Gtf-like"/>
    <property type="match status" value="1"/>
</dbReference>
<dbReference type="InterPro" id="IPR050271">
    <property type="entry name" value="UDP-glycosyltransferase"/>
</dbReference>
<keyword evidence="7" id="KW-1185">Reference proteome</keyword>
<comment type="catalytic activity">
    <reaction evidence="5">
        <text>glucuronate acceptor + UDP-alpha-D-glucuronate = acceptor beta-D-glucuronoside + UDP + H(+)</text>
        <dbReference type="Rhea" id="RHEA:21032"/>
        <dbReference type="ChEBI" id="CHEBI:15378"/>
        <dbReference type="ChEBI" id="CHEBI:58052"/>
        <dbReference type="ChEBI" id="CHEBI:58223"/>
        <dbReference type="ChEBI" id="CHEBI:132367"/>
        <dbReference type="ChEBI" id="CHEBI:132368"/>
        <dbReference type="EC" id="2.4.1.17"/>
    </reaction>
</comment>
<proteinExistence type="inferred from homology"/>
<dbReference type="EMBL" id="OV121138">
    <property type="protein sequence ID" value="CAH0561508.1"/>
    <property type="molecule type" value="Genomic_DNA"/>
</dbReference>
<evidence type="ECO:0000256" key="3">
    <source>
        <dbReference type="ARBA" id="ARBA00022679"/>
    </source>
</evidence>
<organism evidence="6 7">
    <name type="scientific">Brassicogethes aeneus</name>
    <name type="common">Rape pollen beetle</name>
    <name type="synonym">Meligethes aeneus</name>
    <dbReference type="NCBI Taxonomy" id="1431903"/>
    <lineage>
        <taxon>Eukaryota</taxon>
        <taxon>Metazoa</taxon>
        <taxon>Ecdysozoa</taxon>
        <taxon>Arthropoda</taxon>
        <taxon>Hexapoda</taxon>
        <taxon>Insecta</taxon>
        <taxon>Pterygota</taxon>
        <taxon>Neoptera</taxon>
        <taxon>Endopterygota</taxon>
        <taxon>Coleoptera</taxon>
        <taxon>Polyphaga</taxon>
        <taxon>Cucujiformia</taxon>
        <taxon>Nitidulidae</taxon>
        <taxon>Meligethinae</taxon>
        <taxon>Brassicogethes</taxon>
    </lineage>
</organism>
<comment type="subcellular location">
    <subcellularLocation>
        <location evidence="5">Membrane</location>
        <topology evidence="5">Single-pass membrane protein</topology>
    </subcellularLocation>
</comment>
<evidence type="ECO:0000256" key="5">
    <source>
        <dbReference type="RuleBase" id="RU362059"/>
    </source>
</evidence>
<dbReference type="InterPro" id="IPR002213">
    <property type="entry name" value="UDP_glucos_trans"/>
</dbReference>
<keyword evidence="5" id="KW-1133">Transmembrane helix</keyword>
<dbReference type="PROSITE" id="PS00375">
    <property type="entry name" value="UDPGT"/>
    <property type="match status" value="1"/>
</dbReference>
<dbReference type="AlphaFoldDB" id="A0A9P0FLC5"/>
<sequence length="513" mass="58491">MKLLVVFLVTLLTKYAENANILVLQILTTKSHHVMFERIVRGLAERGHQVDFVNHFPLKDPPPGYNDISLKGTLETFVNNLTVDAAQFTTHKDALDFILNEVGIKPCKTAFQNDKVKNLRNTTKIYDLIITEIFSNDCMLGFAHLFDVPVISITSSVNLPWGSDRFGLPDNPSYIPNYFMEYSPKMTLSERFWNTVYLAVSKIMHYKSNIDVYEASKDFFGPDLPSLNDLTYRTALVFVNSHFSANQARPTVPGFIEIGGVHINDPKPLDEYFQKLLETDTEGIIYLSMGSMIKTESFSIQKIQGMFDAFAELPYKVIWKADVDQFPKEVKFAKNIHFVKWMPQLDILCSSNVKLFVSHGGLMGSQEAVHCGVPILGIPLFADQELNIQQAEKVGQAIKVDYNEISKEKILNAAKELLYNQKYQQNAKKFSVLFKDRPMSALDTAIYWTEYVIRHKGAPHLKSQATELSWYQYYLLDVALIFLSILFITIYVLVMFAKLLLILVASKPKNKKD</sequence>
<keyword evidence="5" id="KW-0812">Transmembrane</keyword>
<dbReference type="GO" id="GO:0016020">
    <property type="term" value="C:membrane"/>
    <property type="evidence" value="ECO:0007669"/>
    <property type="project" value="UniProtKB-SubCell"/>
</dbReference>
<dbReference type="Pfam" id="PF00201">
    <property type="entry name" value="UDPGT"/>
    <property type="match status" value="1"/>
</dbReference>
<dbReference type="InterPro" id="IPR035595">
    <property type="entry name" value="UDP_glycos_trans_CS"/>
</dbReference>
<dbReference type="SUPFAM" id="SSF53756">
    <property type="entry name" value="UDP-Glycosyltransferase/glycogen phosphorylase"/>
    <property type="match status" value="1"/>
</dbReference>
<protein>
    <recommendedName>
        <fullName evidence="5">UDP-glucuronosyltransferase</fullName>
        <ecNumber evidence="5">2.4.1.17</ecNumber>
    </recommendedName>
</protein>
<dbReference type="EC" id="2.4.1.17" evidence="5"/>
<dbReference type="Proteomes" id="UP001154078">
    <property type="component" value="Chromosome 7"/>
</dbReference>
<dbReference type="FunFam" id="3.40.50.2000:FF:000189">
    <property type="entry name" value="UDP-glucuronosyltransferase 2B14-like Protein"/>
    <property type="match status" value="1"/>
</dbReference>
<evidence type="ECO:0000256" key="1">
    <source>
        <dbReference type="ARBA" id="ARBA00009995"/>
    </source>
</evidence>
<accession>A0A9P0FLC5</accession>
<evidence type="ECO:0000256" key="2">
    <source>
        <dbReference type="ARBA" id="ARBA00022676"/>
    </source>
</evidence>
<reference evidence="6" key="1">
    <citation type="submission" date="2021-12" db="EMBL/GenBank/DDBJ databases">
        <authorList>
            <person name="King R."/>
        </authorList>
    </citation>
    <scope>NUCLEOTIDE SEQUENCE</scope>
</reference>
<evidence type="ECO:0000313" key="7">
    <source>
        <dbReference type="Proteomes" id="UP001154078"/>
    </source>
</evidence>
<keyword evidence="5" id="KW-0732">Signal</keyword>
<keyword evidence="5" id="KW-0472">Membrane</keyword>
<dbReference type="PANTHER" id="PTHR48043">
    <property type="entry name" value="EG:EG0003.4 PROTEIN-RELATED"/>
    <property type="match status" value="1"/>
</dbReference>
<dbReference type="PANTHER" id="PTHR48043:SF145">
    <property type="entry name" value="FI06409P-RELATED"/>
    <property type="match status" value="1"/>
</dbReference>
<comment type="similarity">
    <text evidence="1 4">Belongs to the UDP-glycosyltransferase family.</text>
</comment>
<feature type="chain" id="PRO_5040539301" description="UDP-glucuronosyltransferase" evidence="5">
    <location>
        <begin position="19"/>
        <end position="513"/>
    </location>
</feature>